<protein>
    <submittedName>
        <fullName evidence="1">Uncharacterized protein</fullName>
    </submittedName>
</protein>
<name>A0A518G5J8_9BACT</name>
<gene>
    <name evidence="1" type="ORF">Q31a_21820</name>
</gene>
<proteinExistence type="predicted"/>
<accession>A0A518G5J8</accession>
<evidence type="ECO:0000313" key="2">
    <source>
        <dbReference type="Proteomes" id="UP000318017"/>
    </source>
</evidence>
<evidence type="ECO:0000313" key="1">
    <source>
        <dbReference type="EMBL" id="QDV23873.1"/>
    </source>
</evidence>
<keyword evidence="2" id="KW-1185">Reference proteome</keyword>
<dbReference type="Proteomes" id="UP000318017">
    <property type="component" value="Chromosome"/>
</dbReference>
<dbReference type="AlphaFoldDB" id="A0A518G5J8"/>
<reference evidence="1 2" key="1">
    <citation type="submission" date="2019-02" db="EMBL/GenBank/DDBJ databases">
        <title>Deep-cultivation of Planctomycetes and their phenomic and genomic characterization uncovers novel biology.</title>
        <authorList>
            <person name="Wiegand S."/>
            <person name="Jogler M."/>
            <person name="Boedeker C."/>
            <person name="Pinto D."/>
            <person name="Vollmers J."/>
            <person name="Rivas-Marin E."/>
            <person name="Kohn T."/>
            <person name="Peeters S.H."/>
            <person name="Heuer A."/>
            <person name="Rast P."/>
            <person name="Oberbeckmann S."/>
            <person name="Bunk B."/>
            <person name="Jeske O."/>
            <person name="Meyerdierks A."/>
            <person name="Storesund J.E."/>
            <person name="Kallscheuer N."/>
            <person name="Luecker S."/>
            <person name="Lage O.M."/>
            <person name="Pohl T."/>
            <person name="Merkel B.J."/>
            <person name="Hornburger P."/>
            <person name="Mueller R.-W."/>
            <person name="Bruemmer F."/>
            <person name="Labrenz M."/>
            <person name="Spormann A.M."/>
            <person name="Op den Camp H."/>
            <person name="Overmann J."/>
            <person name="Amann R."/>
            <person name="Jetten M.S.M."/>
            <person name="Mascher T."/>
            <person name="Medema M.H."/>
            <person name="Devos D.P."/>
            <person name="Kaster A.-K."/>
            <person name="Ovreas L."/>
            <person name="Rohde M."/>
            <person name="Galperin M.Y."/>
            <person name="Jogler C."/>
        </authorList>
    </citation>
    <scope>NUCLEOTIDE SEQUENCE [LARGE SCALE GENOMIC DNA]</scope>
    <source>
        <strain evidence="1 2">Q31a</strain>
    </source>
</reference>
<dbReference type="RefSeq" id="WP_145077109.1">
    <property type="nucleotide sequence ID" value="NZ_CP036298.1"/>
</dbReference>
<dbReference type="OrthoDB" id="9758052at2"/>
<sequence length="79" mass="9086">MATSTPELIARFSARDENGNEYVLMQYVMVTQSGSNPPTRTEYILTDDRRLVRWIAEGEYRLGDQDEETKLFSNDPQAP</sequence>
<dbReference type="EMBL" id="CP036298">
    <property type="protein sequence ID" value="QDV23873.1"/>
    <property type="molecule type" value="Genomic_DNA"/>
</dbReference>
<organism evidence="1 2">
    <name type="scientific">Aureliella helgolandensis</name>
    <dbReference type="NCBI Taxonomy" id="2527968"/>
    <lineage>
        <taxon>Bacteria</taxon>
        <taxon>Pseudomonadati</taxon>
        <taxon>Planctomycetota</taxon>
        <taxon>Planctomycetia</taxon>
        <taxon>Pirellulales</taxon>
        <taxon>Pirellulaceae</taxon>
        <taxon>Aureliella</taxon>
    </lineage>
</organism>
<dbReference type="KEGG" id="ahel:Q31a_21820"/>